<organism evidence="1">
    <name type="scientific">Tanacetum cinerariifolium</name>
    <name type="common">Dalmatian daisy</name>
    <name type="synonym">Chrysanthemum cinerariifolium</name>
    <dbReference type="NCBI Taxonomy" id="118510"/>
    <lineage>
        <taxon>Eukaryota</taxon>
        <taxon>Viridiplantae</taxon>
        <taxon>Streptophyta</taxon>
        <taxon>Embryophyta</taxon>
        <taxon>Tracheophyta</taxon>
        <taxon>Spermatophyta</taxon>
        <taxon>Magnoliopsida</taxon>
        <taxon>eudicotyledons</taxon>
        <taxon>Gunneridae</taxon>
        <taxon>Pentapetalae</taxon>
        <taxon>asterids</taxon>
        <taxon>campanulids</taxon>
        <taxon>Asterales</taxon>
        <taxon>Asteraceae</taxon>
        <taxon>Asteroideae</taxon>
        <taxon>Anthemideae</taxon>
        <taxon>Anthemidinae</taxon>
        <taxon>Tanacetum</taxon>
    </lineage>
</organism>
<sequence length="319" mass="36977">MLNGNDGINVGKEKFEFKRKNNANGVSKDKGKSMNDNKVGQNRYSALNTMDMNDDLGLSTEKMQMKDKYVERKEKPPATVFSTWNAAMIHYFKEKWDASLEIIEEEMEDVMENNSGDGIEMVQNVVHGIASNIRDMSTFKKQKEIRKLIKDEKTEAIRVKLKNAQSLLDQFPHNDLIKEDDVKVLEEYNEDMKDEESLLFHKAKVNWMMEGDKNTAYFHTVVKEKFHRSRIVSICDEAGVRHENEHVVGQFVDHFQNFLGCIDKVAPFPQDEGLFPTILSTEEAESMIIPVLEKEIVGTNNHFTSYYMLHELRRKEGRN</sequence>
<name>A0A6L2JQ52_TANCI</name>
<evidence type="ECO:0000313" key="1">
    <source>
        <dbReference type="EMBL" id="GEU38752.1"/>
    </source>
</evidence>
<reference evidence="1" key="1">
    <citation type="journal article" date="2019" name="Sci. Rep.">
        <title>Draft genome of Tanacetum cinerariifolium, the natural source of mosquito coil.</title>
        <authorList>
            <person name="Yamashiro T."/>
            <person name="Shiraishi A."/>
            <person name="Satake H."/>
            <person name="Nakayama K."/>
        </authorList>
    </citation>
    <scope>NUCLEOTIDE SEQUENCE</scope>
</reference>
<proteinExistence type="predicted"/>
<evidence type="ECO:0008006" key="2">
    <source>
        <dbReference type="Google" id="ProtNLM"/>
    </source>
</evidence>
<accession>A0A6L2JQ52</accession>
<protein>
    <recommendedName>
        <fullName evidence="2">RNA-directed DNA polymerase, eukaryota, reverse transcriptase zinc-binding domain protein</fullName>
    </recommendedName>
</protein>
<dbReference type="AlphaFoldDB" id="A0A6L2JQ52"/>
<dbReference type="EMBL" id="BKCJ010001089">
    <property type="protein sequence ID" value="GEU38752.1"/>
    <property type="molecule type" value="Genomic_DNA"/>
</dbReference>
<gene>
    <name evidence="1" type="ORF">Tci_010730</name>
</gene>
<comment type="caution">
    <text evidence="1">The sequence shown here is derived from an EMBL/GenBank/DDBJ whole genome shotgun (WGS) entry which is preliminary data.</text>
</comment>